<comment type="caution">
    <text evidence="2">The sequence shown here is derived from an EMBL/GenBank/DDBJ whole genome shotgun (WGS) entry which is preliminary data.</text>
</comment>
<feature type="transmembrane region" description="Helical" evidence="1">
    <location>
        <begin position="21"/>
        <end position="38"/>
    </location>
</feature>
<dbReference type="EMBL" id="JBDFQZ010000001">
    <property type="protein sequence ID" value="KAK9755195.1"/>
    <property type="molecule type" value="Genomic_DNA"/>
</dbReference>
<evidence type="ECO:0000256" key="1">
    <source>
        <dbReference type="SAM" id="Phobius"/>
    </source>
</evidence>
<keyword evidence="1" id="KW-0812">Transmembrane</keyword>
<evidence type="ECO:0000313" key="3">
    <source>
        <dbReference type="Proteomes" id="UP001443914"/>
    </source>
</evidence>
<sequence length="44" mass="5332">MLLRIVMLITCLDQRNKTEPLCFVRIFPHYFVYMYYVAGSRRSS</sequence>
<evidence type="ECO:0000313" key="2">
    <source>
        <dbReference type="EMBL" id="KAK9755195.1"/>
    </source>
</evidence>
<keyword evidence="3" id="KW-1185">Reference proteome</keyword>
<gene>
    <name evidence="2" type="ORF">RND81_01G008400</name>
</gene>
<keyword evidence="1" id="KW-1133">Transmembrane helix</keyword>
<dbReference type="Proteomes" id="UP001443914">
    <property type="component" value="Unassembled WGS sequence"/>
</dbReference>
<accession>A0AAW1NF67</accession>
<protein>
    <submittedName>
        <fullName evidence="2">Uncharacterized protein</fullName>
    </submittedName>
</protein>
<name>A0AAW1NF67_SAPOF</name>
<reference evidence="2" key="1">
    <citation type="submission" date="2024-03" db="EMBL/GenBank/DDBJ databases">
        <title>WGS assembly of Saponaria officinalis var. Norfolk2.</title>
        <authorList>
            <person name="Jenkins J."/>
            <person name="Shu S."/>
            <person name="Grimwood J."/>
            <person name="Barry K."/>
            <person name="Goodstein D."/>
            <person name="Schmutz J."/>
            <person name="Leebens-Mack J."/>
            <person name="Osbourn A."/>
        </authorList>
    </citation>
    <scope>NUCLEOTIDE SEQUENCE [LARGE SCALE GENOMIC DNA]</scope>
    <source>
        <strain evidence="2">JIC</strain>
    </source>
</reference>
<organism evidence="2 3">
    <name type="scientific">Saponaria officinalis</name>
    <name type="common">Common soapwort</name>
    <name type="synonym">Lychnis saponaria</name>
    <dbReference type="NCBI Taxonomy" id="3572"/>
    <lineage>
        <taxon>Eukaryota</taxon>
        <taxon>Viridiplantae</taxon>
        <taxon>Streptophyta</taxon>
        <taxon>Embryophyta</taxon>
        <taxon>Tracheophyta</taxon>
        <taxon>Spermatophyta</taxon>
        <taxon>Magnoliopsida</taxon>
        <taxon>eudicotyledons</taxon>
        <taxon>Gunneridae</taxon>
        <taxon>Pentapetalae</taxon>
        <taxon>Caryophyllales</taxon>
        <taxon>Caryophyllaceae</taxon>
        <taxon>Caryophylleae</taxon>
        <taxon>Saponaria</taxon>
    </lineage>
</organism>
<proteinExistence type="predicted"/>
<dbReference type="AlphaFoldDB" id="A0AAW1NF67"/>
<keyword evidence="1" id="KW-0472">Membrane</keyword>